<name>A0AAD5WRS8_9PEZI</name>
<dbReference type="Gene3D" id="3.40.50.150">
    <property type="entry name" value="Vaccinia Virus protein VP39"/>
    <property type="match status" value="1"/>
</dbReference>
<evidence type="ECO:0000259" key="1">
    <source>
        <dbReference type="Pfam" id="PF13649"/>
    </source>
</evidence>
<protein>
    <recommendedName>
        <fullName evidence="1">Methyltransferase domain-containing protein</fullName>
    </recommendedName>
</protein>
<dbReference type="InterPro" id="IPR041698">
    <property type="entry name" value="Methyltransf_25"/>
</dbReference>
<reference evidence="2" key="1">
    <citation type="submission" date="2022-07" db="EMBL/GenBank/DDBJ databases">
        <title>Draft genome sequence of Zalerion maritima ATCC 34329, a (micro)plastics degrading marine fungus.</title>
        <authorList>
            <person name="Paco A."/>
            <person name="Goncalves M.F.M."/>
            <person name="Rocha-Santos T.A.P."/>
            <person name="Alves A."/>
        </authorList>
    </citation>
    <scope>NUCLEOTIDE SEQUENCE</scope>
    <source>
        <strain evidence="2">ATCC 34329</strain>
    </source>
</reference>
<evidence type="ECO:0000313" key="3">
    <source>
        <dbReference type="Proteomes" id="UP001201980"/>
    </source>
</evidence>
<dbReference type="SUPFAM" id="SSF53335">
    <property type="entry name" value="S-adenosyl-L-methionine-dependent methyltransferases"/>
    <property type="match status" value="1"/>
</dbReference>
<keyword evidence="3" id="KW-1185">Reference proteome</keyword>
<dbReference type="CDD" id="cd02440">
    <property type="entry name" value="AdoMet_MTases"/>
    <property type="match status" value="1"/>
</dbReference>
<evidence type="ECO:0000313" key="2">
    <source>
        <dbReference type="EMBL" id="KAJ2902178.1"/>
    </source>
</evidence>
<dbReference type="InterPro" id="IPR029063">
    <property type="entry name" value="SAM-dependent_MTases_sf"/>
</dbReference>
<dbReference type="EMBL" id="JAKWBI020000122">
    <property type="protein sequence ID" value="KAJ2902178.1"/>
    <property type="molecule type" value="Genomic_DNA"/>
</dbReference>
<gene>
    <name evidence="2" type="ORF">MKZ38_000976</name>
</gene>
<dbReference type="Pfam" id="PF13649">
    <property type="entry name" value="Methyltransf_25"/>
    <property type="match status" value="1"/>
</dbReference>
<organism evidence="2 3">
    <name type="scientific">Zalerion maritima</name>
    <dbReference type="NCBI Taxonomy" id="339359"/>
    <lineage>
        <taxon>Eukaryota</taxon>
        <taxon>Fungi</taxon>
        <taxon>Dikarya</taxon>
        <taxon>Ascomycota</taxon>
        <taxon>Pezizomycotina</taxon>
        <taxon>Sordariomycetes</taxon>
        <taxon>Lulworthiomycetidae</taxon>
        <taxon>Lulworthiales</taxon>
        <taxon>Lulworthiaceae</taxon>
        <taxon>Zalerion</taxon>
    </lineage>
</organism>
<comment type="caution">
    <text evidence="2">The sequence shown here is derived from an EMBL/GenBank/DDBJ whole genome shotgun (WGS) entry which is preliminary data.</text>
</comment>
<dbReference type="AlphaFoldDB" id="A0AAD5WRS8"/>
<feature type="domain" description="Methyltransferase" evidence="1">
    <location>
        <begin position="60"/>
        <end position="159"/>
    </location>
</feature>
<accession>A0AAD5WRS8</accession>
<sequence length="230" mass="25532">MLTSAPADLKSRLASSYDSIADVYNKWALDNSSTRLSYLSKLLSHLCFGLHGRLSRPVRILDLGGGCGDPVTKSLLEHDANISIVLNDMSPAQISKARDMFHSDVAKGRLQLEEGDMTTLSFGSEEFDAIMGTYSLIHLPRDQQTLMLGLISGWLKPGGLVLATFLEEETTGMVMDKWMGDGGWMFWSSWGKERTLELVKGNGFEVLLEEVPNEGEVDARFLWVLGRKEE</sequence>
<proteinExistence type="predicted"/>
<dbReference type="Proteomes" id="UP001201980">
    <property type="component" value="Unassembled WGS sequence"/>
</dbReference>